<dbReference type="GO" id="GO:0070125">
    <property type="term" value="P:mitochondrial translational elongation"/>
    <property type="evidence" value="ECO:0007669"/>
    <property type="project" value="TreeGrafter"/>
</dbReference>
<evidence type="ECO:0000256" key="1">
    <source>
        <dbReference type="ARBA" id="ARBA00022768"/>
    </source>
</evidence>
<evidence type="ECO:0000256" key="3">
    <source>
        <dbReference type="ARBA" id="ARBA00023128"/>
    </source>
</evidence>
<keyword evidence="3" id="KW-0496">Mitochondrion</keyword>
<dbReference type="AlphaFoldDB" id="A0A5C3F074"/>
<dbReference type="PANTHER" id="PTHR11741:SF0">
    <property type="entry name" value="ELONGATION FACTOR TS, MITOCHONDRIAL"/>
    <property type="match status" value="1"/>
</dbReference>
<dbReference type="Pfam" id="PF00889">
    <property type="entry name" value="EF_TS"/>
    <property type="match status" value="1"/>
</dbReference>
<keyword evidence="2" id="KW-0648">Protein biosynthesis</keyword>
<keyword evidence="1 6" id="KW-0251">Elongation factor</keyword>
<keyword evidence="7" id="KW-1185">Reference proteome</keyword>
<feature type="domain" description="Translation elongation factor EFTs/EF1B dimerisation" evidence="5">
    <location>
        <begin position="160"/>
        <end position="265"/>
    </location>
</feature>
<dbReference type="EMBL" id="OOIP01000008">
    <property type="protein sequence ID" value="SPO37914.1"/>
    <property type="molecule type" value="Genomic_DNA"/>
</dbReference>
<dbReference type="Gene3D" id="1.10.8.10">
    <property type="entry name" value="DNA helicase RuvA subunit, C-terminal domain"/>
    <property type="match status" value="1"/>
</dbReference>
<dbReference type="InterPro" id="IPR018101">
    <property type="entry name" value="Transl_elong_Ts_CS"/>
</dbReference>
<gene>
    <name evidence="6" type="ORF">PSFLO_03391</name>
</gene>
<feature type="compositionally biased region" description="Basic and acidic residues" evidence="4">
    <location>
        <begin position="462"/>
        <end position="480"/>
    </location>
</feature>
<proteinExistence type="predicted"/>
<dbReference type="GO" id="GO:0003746">
    <property type="term" value="F:translation elongation factor activity"/>
    <property type="evidence" value="ECO:0007669"/>
    <property type="project" value="UniProtKB-KW"/>
</dbReference>
<accession>A0A5C3F074</accession>
<protein>
    <submittedName>
        <fullName evidence="6">Related to Elongation factor Ts, mitochondrial</fullName>
    </submittedName>
</protein>
<evidence type="ECO:0000313" key="7">
    <source>
        <dbReference type="Proteomes" id="UP000323386"/>
    </source>
</evidence>
<evidence type="ECO:0000313" key="6">
    <source>
        <dbReference type="EMBL" id="SPO37914.1"/>
    </source>
</evidence>
<dbReference type="SUPFAM" id="SSF54713">
    <property type="entry name" value="Elongation factor Ts (EF-Ts), dimerisation domain"/>
    <property type="match status" value="1"/>
</dbReference>
<evidence type="ECO:0000259" key="5">
    <source>
        <dbReference type="Pfam" id="PF00889"/>
    </source>
</evidence>
<organism evidence="6 7">
    <name type="scientific">Pseudozyma flocculosa</name>
    <dbReference type="NCBI Taxonomy" id="84751"/>
    <lineage>
        <taxon>Eukaryota</taxon>
        <taxon>Fungi</taxon>
        <taxon>Dikarya</taxon>
        <taxon>Basidiomycota</taxon>
        <taxon>Ustilaginomycotina</taxon>
        <taxon>Ustilaginomycetes</taxon>
        <taxon>Ustilaginales</taxon>
        <taxon>Ustilaginaceae</taxon>
        <taxon>Pseudozyma</taxon>
    </lineage>
</organism>
<name>A0A5C3F074_9BASI</name>
<dbReference type="PANTHER" id="PTHR11741">
    <property type="entry name" value="ELONGATION FACTOR TS"/>
    <property type="match status" value="1"/>
</dbReference>
<dbReference type="GO" id="GO:0005739">
    <property type="term" value="C:mitochondrion"/>
    <property type="evidence" value="ECO:0007669"/>
    <property type="project" value="GOC"/>
</dbReference>
<reference evidence="6 7" key="1">
    <citation type="submission" date="2018-03" db="EMBL/GenBank/DDBJ databases">
        <authorList>
            <person name="Guldener U."/>
        </authorList>
    </citation>
    <scope>NUCLEOTIDE SEQUENCE [LARGE SCALE GENOMIC DNA]</scope>
    <source>
        <strain evidence="6 7">DAOM196992</strain>
    </source>
</reference>
<sequence>MQATLRFVSHLVFDLVMSSRALFGIARTALRQPCQCRTFGTSSLALEPKKPSIKSIGELRKLMPGTSMIKAREALLASRAASSPDDDDVNAALRWLEEDRRKSGAKKAEKVAGRSVREGVVAVSVLSDGLPTPLEASNKSQLKPEAVMAGIGATSSAQGSLVEVNCETDFVARNEVFGQLVRDIAHTAALFPTLAAASGSATSSSAEASIVDIPVEELLAFPLLPSSPEAAATAGAPKTVAAAIIDTVSRLGEKISIARACAVQGPAVPSPSAPRRSETGRSEGSSILHLASAFAHGGSSTASTSKAHTAPGYVLTTGRVASLLLTRIASPTLPATLAASGKEVPPTIQDSARALVRSLARQTAGMNTKSIRDASASASASASAGEGETGEPSEALYSQPFMMLLPTAAPSPESNAQPVQQVLRDWAASKGLEAASANDDGGVVVEVVGMQRWEMGETAQPEEDKGEGFAEEVKRAAGLA</sequence>
<dbReference type="PROSITE" id="PS01127">
    <property type="entry name" value="EF_TS_2"/>
    <property type="match status" value="1"/>
</dbReference>
<evidence type="ECO:0000256" key="4">
    <source>
        <dbReference type="SAM" id="MobiDB-lite"/>
    </source>
</evidence>
<feature type="region of interest" description="Disordered" evidence="4">
    <location>
        <begin position="455"/>
        <end position="480"/>
    </location>
</feature>
<dbReference type="InterPro" id="IPR001816">
    <property type="entry name" value="Transl_elong_EFTs/EF1B"/>
</dbReference>
<evidence type="ECO:0000256" key="2">
    <source>
        <dbReference type="ARBA" id="ARBA00022917"/>
    </source>
</evidence>
<dbReference type="InterPro" id="IPR014039">
    <property type="entry name" value="Transl_elong_EFTs/EF1B_dimer"/>
</dbReference>
<feature type="region of interest" description="Disordered" evidence="4">
    <location>
        <begin position="265"/>
        <end position="284"/>
    </location>
</feature>
<dbReference type="OrthoDB" id="277235at2759"/>
<dbReference type="Proteomes" id="UP000323386">
    <property type="component" value="Unassembled WGS sequence"/>
</dbReference>
<dbReference type="InterPro" id="IPR036402">
    <property type="entry name" value="EF-Ts_dimer_sf"/>
</dbReference>
<dbReference type="Gene3D" id="3.30.479.20">
    <property type="entry name" value="Elongation factor Ts, dimerisation domain"/>
    <property type="match status" value="2"/>
</dbReference>